<evidence type="ECO:0000313" key="2">
    <source>
        <dbReference type="Proteomes" id="UP000886501"/>
    </source>
</evidence>
<gene>
    <name evidence="1" type="ORF">BDM02DRAFT_3193503</name>
</gene>
<proteinExistence type="predicted"/>
<reference evidence="1" key="2">
    <citation type="journal article" date="2020" name="Nat. Commun.">
        <title>Large-scale genome sequencing of mycorrhizal fungi provides insights into the early evolution of symbiotic traits.</title>
        <authorList>
            <person name="Miyauchi S."/>
            <person name="Kiss E."/>
            <person name="Kuo A."/>
            <person name="Drula E."/>
            <person name="Kohler A."/>
            <person name="Sanchez-Garcia M."/>
            <person name="Morin E."/>
            <person name="Andreopoulos B."/>
            <person name="Barry K.W."/>
            <person name="Bonito G."/>
            <person name="Buee M."/>
            <person name="Carver A."/>
            <person name="Chen C."/>
            <person name="Cichocki N."/>
            <person name="Clum A."/>
            <person name="Culley D."/>
            <person name="Crous P.W."/>
            <person name="Fauchery L."/>
            <person name="Girlanda M."/>
            <person name="Hayes R.D."/>
            <person name="Keri Z."/>
            <person name="LaButti K."/>
            <person name="Lipzen A."/>
            <person name="Lombard V."/>
            <person name="Magnuson J."/>
            <person name="Maillard F."/>
            <person name="Murat C."/>
            <person name="Nolan M."/>
            <person name="Ohm R.A."/>
            <person name="Pangilinan J."/>
            <person name="Pereira M.F."/>
            <person name="Perotto S."/>
            <person name="Peter M."/>
            <person name="Pfister S."/>
            <person name="Riley R."/>
            <person name="Sitrit Y."/>
            <person name="Stielow J.B."/>
            <person name="Szollosi G."/>
            <person name="Zifcakova L."/>
            <person name="Stursova M."/>
            <person name="Spatafora J.W."/>
            <person name="Tedersoo L."/>
            <person name="Vaario L.M."/>
            <person name="Yamada A."/>
            <person name="Yan M."/>
            <person name="Wang P."/>
            <person name="Xu J."/>
            <person name="Bruns T."/>
            <person name="Baldrian P."/>
            <person name="Vilgalys R."/>
            <person name="Dunand C."/>
            <person name="Henrissat B."/>
            <person name="Grigoriev I.V."/>
            <person name="Hibbett D."/>
            <person name="Nagy L.G."/>
            <person name="Martin F.M."/>
        </authorList>
    </citation>
    <scope>NUCLEOTIDE SEQUENCE</scope>
    <source>
        <strain evidence="1">P2</strain>
    </source>
</reference>
<evidence type="ECO:0000313" key="1">
    <source>
        <dbReference type="EMBL" id="KAF9642316.1"/>
    </source>
</evidence>
<name>A0ACB6YZM0_THEGA</name>
<sequence length="926" mass="103780">MAPKRSEKKPPSTSTTATTADASTKPPRTAWKTGEQLEWLLSRWEDFITHQTEGMLDRFWPRVYHAWYLKWPITPTPQSVNQWGSHENAVLTLRSESNTRIRMWFHNHTRPGSKAAKSDLRLNQNEKRKLAPVQAYCTYAWDKGLWDVVIARWEGQKQSYMSADEDDPTADSIETPGSSSHIPIDFKLKVAKDIYNSLSAEEKKLVDDRHEDERRKLYRSIPEITDIKERDRKLLMHQQNQPSVPKLLLRIFKNLEDQAGCIAHLLIGQINPQTRVLSFQRFCQGKTESGLDFHEFCRDDWDNIIEKCFREWGMGVFGERETSRRSTFMFSHTSPGKQKATSSTSHSQTLGIMAVEQLIQFPPEVDTTMVGENEVFAESSIASLPQILEKMPAVPPQTPIPPPLVNQLPVMVSQTLGGDPEISASPRSIVPIKNYPVNLPPMVAESLVVISPTAESTQSVTLNQVVIPPIIHESAGLVTPVLESPQIVAPNETAISPVVLRSLVTPSPVLESSQTVTPNKINTQKSDISQRQLIIYKPQPAVVQHSSDLAEGITGDNSRATGTAKGIYELQSKALTTTPTQVRRDSIEGAPDVILSLGSSGYEVVDHSLQQEPLFMFVENDTDISTPPSSATPSAPSLDELIVPSSQQSLEGCLTIPMEVETEAVILTTPSVDELMVPSSQQSTEDPLTMPVVSGITTTTSGCFRFAPCVIPTYSIDRSDLPSWLLKRGRLDYVLSVEAGQIWEKLITTWLKQERRLGFGLNEQLGASLSLKEKPGILKDYFKWHHNPSKGNSVILPEFGDEISIWWSSFQPKWRYKNEYPPNDRRDYSYILAGGKKGVFLLILCLAWWDRAHGRDIEKEKVRCCEAARDAGIDKTALNFDDLLEHDRRWFNIVNNLIFVMELAQGWPVPGESTSSAAGVTPTRKK</sequence>
<comment type="caution">
    <text evidence="1">The sequence shown here is derived from an EMBL/GenBank/DDBJ whole genome shotgun (WGS) entry which is preliminary data.</text>
</comment>
<dbReference type="Proteomes" id="UP000886501">
    <property type="component" value="Unassembled WGS sequence"/>
</dbReference>
<keyword evidence="2" id="KW-1185">Reference proteome</keyword>
<organism evidence="1 2">
    <name type="scientific">Thelephora ganbajun</name>
    <name type="common">Ganba fungus</name>
    <dbReference type="NCBI Taxonomy" id="370292"/>
    <lineage>
        <taxon>Eukaryota</taxon>
        <taxon>Fungi</taxon>
        <taxon>Dikarya</taxon>
        <taxon>Basidiomycota</taxon>
        <taxon>Agaricomycotina</taxon>
        <taxon>Agaricomycetes</taxon>
        <taxon>Thelephorales</taxon>
        <taxon>Thelephoraceae</taxon>
        <taxon>Thelephora</taxon>
    </lineage>
</organism>
<accession>A0ACB6YZM0</accession>
<reference evidence="1" key="1">
    <citation type="submission" date="2019-10" db="EMBL/GenBank/DDBJ databases">
        <authorList>
            <consortium name="DOE Joint Genome Institute"/>
            <person name="Kuo A."/>
            <person name="Miyauchi S."/>
            <person name="Kiss E."/>
            <person name="Drula E."/>
            <person name="Kohler A."/>
            <person name="Sanchez-Garcia M."/>
            <person name="Andreopoulos B."/>
            <person name="Barry K.W."/>
            <person name="Bonito G."/>
            <person name="Buee M."/>
            <person name="Carver A."/>
            <person name="Chen C."/>
            <person name="Cichocki N."/>
            <person name="Clum A."/>
            <person name="Culley D."/>
            <person name="Crous P.W."/>
            <person name="Fauchery L."/>
            <person name="Girlanda M."/>
            <person name="Hayes R."/>
            <person name="Keri Z."/>
            <person name="Labutti K."/>
            <person name="Lipzen A."/>
            <person name="Lombard V."/>
            <person name="Magnuson J."/>
            <person name="Maillard F."/>
            <person name="Morin E."/>
            <person name="Murat C."/>
            <person name="Nolan M."/>
            <person name="Ohm R."/>
            <person name="Pangilinan J."/>
            <person name="Pereira M."/>
            <person name="Perotto S."/>
            <person name="Peter M."/>
            <person name="Riley R."/>
            <person name="Sitrit Y."/>
            <person name="Stielow B."/>
            <person name="Szollosi G."/>
            <person name="Zifcakova L."/>
            <person name="Stursova M."/>
            <person name="Spatafora J.W."/>
            <person name="Tedersoo L."/>
            <person name="Vaario L.-M."/>
            <person name="Yamada A."/>
            <person name="Yan M."/>
            <person name="Wang P."/>
            <person name="Xu J."/>
            <person name="Bruns T."/>
            <person name="Baldrian P."/>
            <person name="Vilgalys R."/>
            <person name="Henrissat B."/>
            <person name="Grigoriev I.V."/>
            <person name="Hibbett D."/>
            <person name="Nagy L.G."/>
            <person name="Martin F.M."/>
        </authorList>
    </citation>
    <scope>NUCLEOTIDE SEQUENCE</scope>
    <source>
        <strain evidence="1">P2</strain>
    </source>
</reference>
<protein>
    <submittedName>
        <fullName evidence="1">Uncharacterized protein</fullName>
    </submittedName>
</protein>
<dbReference type="EMBL" id="MU118541">
    <property type="protein sequence ID" value="KAF9642316.1"/>
    <property type="molecule type" value="Genomic_DNA"/>
</dbReference>